<dbReference type="EMBL" id="CAJOBA010064073">
    <property type="protein sequence ID" value="CAF4349744.1"/>
    <property type="molecule type" value="Genomic_DNA"/>
</dbReference>
<dbReference type="Proteomes" id="UP000663829">
    <property type="component" value="Unassembled WGS sequence"/>
</dbReference>
<gene>
    <name evidence="1" type="ORF">GPM918_LOCUS39072</name>
    <name evidence="2" type="ORF">OVA965_LOCUS39674</name>
    <name evidence="4" type="ORF">SRO942_LOCUS39929</name>
    <name evidence="3" type="ORF">TMI583_LOCUS41012</name>
</gene>
<evidence type="ECO:0000313" key="5">
    <source>
        <dbReference type="Proteomes" id="UP000663829"/>
    </source>
</evidence>
<name>A0A815WUL5_9BILA</name>
<dbReference type="AlphaFoldDB" id="A0A815WUL5"/>
<protein>
    <submittedName>
        <fullName evidence="1">Uncharacterized protein</fullName>
    </submittedName>
</protein>
<evidence type="ECO:0000313" key="4">
    <source>
        <dbReference type="EMBL" id="CAF4409701.1"/>
    </source>
</evidence>
<evidence type="ECO:0000313" key="2">
    <source>
        <dbReference type="EMBL" id="CAF1558405.1"/>
    </source>
</evidence>
<keyword evidence="5" id="KW-1185">Reference proteome</keyword>
<evidence type="ECO:0000313" key="1">
    <source>
        <dbReference type="EMBL" id="CAF1548799.1"/>
    </source>
</evidence>
<sequence>MPGPCFYILSRNRDTGEINVLFQESKHDYDGLFDAYDVTEVLTKDVVSPTFILDQSNTEYRYKPFQEIT</sequence>
<dbReference type="Proteomes" id="UP000681722">
    <property type="component" value="Unassembled WGS sequence"/>
</dbReference>
<dbReference type="EMBL" id="CAJOBC010092491">
    <property type="protein sequence ID" value="CAF4409701.1"/>
    <property type="molecule type" value="Genomic_DNA"/>
</dbReference>
<organism evidence="1 5">
    <name type="scientific">Didymodactylos carnosus</name>
    <dbReference type="NCBI Taxonomy" id="1234261"/>
    <lineage>
        <taxon>Eukaryota</taxon>
        <taxon>Metazoa</taxon>
        <taxon>Spiralia</taxon>
        <taxon>Gnathifera</taxon>
        <taxon>Rotifera</taxon>
        <taxon>Eurotatoria</taxon>
        <taxon>Bdelloidea</taxon>
        <taxon>Philodinida</taxon>
        <taxon>Philodinidae</taxon>
        <taxon>Didymodactylos</taxon>
    </lineage>
</organism>
<evidence type="ECO:0000313" key="3">
    <source>
        <dbReference type="EMBL" id="CAF4349744.1"/>
    </source>
</evidence>
<dbReference type="Proteomes" id="UP000677228">
    <property type="component" value="Unassembled WGS sequence"/>
</dbReference>
<accession>A0A815WUL5</accession>
<dbReference type="Proteomes" id="UP000682733">
    <property type="component" value="Unassembled WGS sequence"/>
</dbReference>
<reference evidence="1" key="1">
    <citation type="submission" date="2021-02" db="EMBL/GenBank/DDBJ databases">
        <authorList>
            <person name="Nowell W R."/>
        </authorList>
    </citation>
    <scope>NUCLEOTIDE SEQUENCE</scope>
</reference>
<proteinExistence type="predicted"/>
<dbReference type="EMBL" id="CAJNOQ010026820">
    <property type="protein sequence ID" value="CAF1548799.1"/>
    <property type="molecule type" value="Genomic_DNA"/>
</dbReference>
<comment type="caution">
    <text evidence="1">The sequence shown here is derived from an EMBL/GenBank/DDBJ whole genome shotgun (WGS) entry which is preliminary data.</text>
</comment>
<dbReference type="EMBL" id="CAJNOK010041498">
    <property type="protein sequence ID" value="CAF1558405.1"/>
    <property type="molecule type" value="Genomic_DNA"/>
</dbReference>